<reference evidence="2 3" key="1">
    <citation type="journal article" date="2010" name="Nat. Biotechnol.">
        <title>Genome sequence of the model mushroom Schizophyllum commune.</title>
        <authorList>
            <person name="Ohm R.A."/>
            <person name="de Jong J.F."/>
            <person name="Lugones L.G."/>
            <person name="Aerts A."/>
            <person name="Kothe E."/>
            <person name="Stajich J.E."/>
            <person name="de Vries R.P."/>
            <person name="Record E."/>
            <person name="Levasseur A."/>
            <person name="Baker S.E."/>
            <person name="Bartholomew K.A."/>
            <person name="Coutinho P.M."/>
            <person name="Erdmann S."/>
            <person name="Fowler T.J."/>
            <person name="Gathman A.C."/>
            <person name="Lombard V."/>
            <person name="Henrissat B."/>
            <person name="Knabe N."/>
            <person name="Kuees U."/>
            <person name="Lilly W.W."/>
            <person name="Lindquist E."/>
            <person name="Lucas S."/>
            <person name="Magnuson J.K."/>
            <person name="Piumi F."/>
            <person name="Raudaskoski M."/>
            <person name="Salamov A."/>
            <person name="Schmutz J."/>
            <person name="Schwarze F.W.M.R."/>
            <person name="vanKuyk P.A."/>
            <person name="Horton J.S."/>
            <person name="Grigoriev I.V."/>
            <person name="Woesten H.A.B."/>
        </authorList>
    </citation>
    <scope>NUCLEOTIDE SEQUENCE [LARGE SCALE GENOMIC DNA]</scope>
    <source>
        <strain evidence="3">H4-8 / FGSC 9210</strain>
    </source>
</reference>
<dbReference type="EMBL" id="GL377306">
    <property type="protein sequence ID" value="EFI97283.1"/>
    <property type="molecule type" value="Genomic_DNA"/>
</dbReference>
<sequence length="185" mass="22131">MRKIWFPSLPTVMPPRSRPRRSLTLRPKSPSSTKQRRRRMSRKRLMRSPPPRKSTTSPLNRSLLMRRTFMSQRLMPRRSLPRMLQLKRRTRQRRIMPRRQKRVKKLRRQSTTWPPSRLNRPRAQLSLLSRRLRPRKPTSPLRLLRNPARLLPRSPLLPRSLSSPRTPPSPPPSATISPTWSACWR</sequence>
<keyword evidence="3" id="KW-1185">Reference proteome</keyword>
<dbReference type="AlphaFoldDB" id="D8Q4S0"/>
<feature type="compositionally biased region" description="Low complexity" evidence="1">
    <location>
        <begin position="138"/>
        <end position="164"/>
    </location>
</feature>
<evidence type="ECO:0000256" key="1">
    <source>
        <dbReference type="SAM" id="MobiDB-lite"/>
    </source>
</evidence>
<feature type="compositionally biased region" description="Basic residues" evidence="1">
    <location>
        <begin position="75"/>
        <end position="108"/>
    </location>
</feature>
<feature type="compositionally biased region" description="Basic residues" evidence="1">
    <location>
        <begin position="34"/>
        <end position="46"/>
    </location>
</feature>
<evidence type="ECO:0000313" key="2">
    <source>
        <dbReference type="EMBL" id="EFI97283.1"/>
    </source>
</evidence>
<accession>D8Q4S0</accession>
<proteinExistence type="predicted"/>
<dbReference type="HOGENOM" id="CLU_1462143_0_0_1"/>
<evidence type="ECO:0000313" key="3">
    <source>
        <dbReference type="Proteomes" id="UP000007431"/>
    </source>
</evidence>
<feature type="region of interest" description="Disordered" evidence="1">
    <location>
        <begin position="1"/>
        <end position="60"/>
    </location>
</feature>
<organism evidence="3">
    <name type="scientific">Schizophyllum commune (strain H4-8 / FGSC 9210)</name>
    <name type="common">Split gill fungus</name>
    <dbReference type="NCBI Taxonomy" id="578458"/>
    <lineage>
        <taxon>Eukaryota</taxon>
        <taxon>Fungi</taxon>
        <taxon>Dikarya</taxon>
        <taxon>Basidiomycota</taxon>
        <taxon>Agaricomycotina</taxon>
        <taxon>Agaricomycetes</taxon>
        <taxon>Agaricomycetidae</taxon>
        <taxon>Agaricales</taxon>
        <taxon>Schizophyllaceae</taxon>
        <taxon>Schizophyllum</taxon>
    </lineage>
</organism>
<dbReference type="Proteomes" id="UP000007431">
    <property type="component" value="Unassembled WGS sequence"/>
</dbReference>
<gene>
    <name evidence="2" type="ORF">SCHCODRAFT_257174</name>
</gene>
<feature type="compositionally biased region" description="Low complexity" evidence="1">
    <location>
        <begin position="24"/>
        <end position="33"/>
    </location>
</feature>
<feature type="region of interest" description="Disordered" evidence="1">
    <location>
        <begin position="75"/>
        <end position="185"/>
    </location>
</feature>
<name>D8Q4S0_SCHCM</name>
<protein>
    <submittedName>
        <fullName evidence="2">Expressed protein</fullName>
    </submittedName>
</protein>
<dbReference type="InParanoid" id="D8Q4S0"/>